<protein>
    <recommendedName>
        <fullName evidence="1">Outer membrane protein beta-barrel domain-containing protein</fullName>
    </recommendedName>
</protein>
<dbReference type="Proteomes" id="UP000054172">
    <property type="component" value="Unassembled WGS sequence"/>
</dbReference>
<evidence type="ECO:0000313" key="2">
    <source>
        <dbReference type="EMBL" id="KQM08958.1"/>
    </source>
</evidence>
<dbReference type="EMBL" id="LIIK01000016">
    <property type="protein sequence ID" value="KQM08958.1"/>
    <property type="molecule type" value="Genomic_DNA"/>
</dbReference>
<name>A0A0Q4AY34_9BACT</name>
<dbReference type="AlphaFoldDB" id="A0A0Q4AY34"/>
<evidence type="ECO:0000313" key="3">
    <source>
        <dbReference type="Proteomes" id="UP000054172"/>
    </source>
</evidence>
<dbReference type="Pfam" id="PF13568">
    <property type="entry name" value="OMP_b-brl_2"/>
    <property type="match status" value="1"/>
</dbReference>
<feature type="domain" description="Outer membrane protein beta-barrel" evidence="1">
    <location>
        <begin position="31"/>
        <end position="187"/>
    </location>
</feature>
<accession>A0A0Q4AY34</accession>
<gene>
    <name evidence="2" type="ORF">AL399_04310</name>
</gene>
<evidence type="ECO:0000259" key="1">
    <source>
        <dbReference type="Pfam" id="PF13568"/>
    </source>
</evidence>
<dbReference type="STRING" id="1702214.AL399_04310"/>
<dbReference type="InterPro" id="IPR025665">
    <property type="entry name" value="Beta-barrel_OMP_2"/>
</dbReference>
<organism evidence="2 3">
    <name type="scientific">Candidatus [Bacteroides] periocalifornicus</name>
    <dbReference type="NCBI Taxonomy" id="1702214"/>
    <lineage>
        <taxon>Bacteria</taxon>
        <taxon>Pseudomonadati</taxon>
        <taxon>Bacteroidota</taxon>
    </lineage>
</organism>
<proteinExistence type="predicted"/>
<dbReference type="PATRIC" id="fig|1702214.3.peg.1632"/>
<keyword evidence="3" id="KW-1185">Reference proteome</keyword>
<sequence>MVRIAIATVLTAWLAIGQLSVCLARGYDDKFRFGIHLDPQIGWFSVDNNRFENSGVSLGFCPGVDGEYIFARRYSLGTGISYEFRGGSLQYLTGGYHLKTKYDGDLPIKEHSVVHTRTSLLTIPITLKMRAIEIGYTTFWAAAGFTGHITLSETAESPANGIKTIKLNGMYQPFYVGYIMQLGVEYSLGGPSSVVGGIGFNGTFGKAYDPGLGVVGAYNLHLRIGFTF</sequence>
<comment type="caution">
    <text evidence="2">The sequence shown here is derived from an EMBL/GenBank/DDBJ whole genome shotgun (WGS) entry which is preliminary data.</text>
</comment>
<reference evidence="2" key="1">
    <citation type="submission" date="2015-08" db="EMBL/GenBank/DDBJ databases">
        <title>Candidatus Bacteriodes Periocalifornicus.</title>
        <authorList>
            <person name="McLean J.S."/>
            <person name="Kelley S."/>
        </authorList>
    </citation>
    <scope>NUCLEOTIDE SEQUENCE [LARGE SCALE GENOMIC DNA]</scope>
    <source>
        <strain evidence="2">12B</strain>
    </source>
</reference>